<keyword evidence="2 4" id="KW-0863">Zinc-finger</keyword>
<dbReference type="InterPro" id="IPR028889">
    <property type="entry name" value="USP"/>
</dbReference>
<dbReference type="InterPro" id="IPR013083">
    <property type="entry name" value="Znf_RING/FYVE/PHD"/>
</dbReference>
<dbReference type="PROSITE" id="PS00972">
    <property type="entry name" value="USP_1"/>
    <property type="match status" value="1"/>
</dbReference>
<dbReference type="GO" id="GO:0008270">
    <property type="term" value="F:zinc ion binding"/>
    <property type="evidence" value="ECO:0007669"/>
    <property type="project" value="UniProtKB-KW"/>
</dbReference>
<evidence type="ECO:0000313" key="9">
    <source>
        <dbReference type="EMBL" id="RCK67170.1"/>
    </source>
</evidence>
<comment type="catalytic activity">
    <reaction evidence="5">
        <text>Thiol-dependent hydrolysis of ester, thioester, amide, peptide and isopeptide bonds formed by the C-terminal Gly of ubiquitin (a 76-residue protein attached to proteins as an intracellular targeting signal).</text>
        <dbReference type="EC" id="3.4.19.12"/>
    </reaction>
</comment>
<feature type="compositionally biased region" description="Low complexity" evidence="6">
    <location>
        <begin position="9"/>
        <end position="22"/>
    </location>
</feature>
<dbReference type="SUPFAM" id="SSF54001">
    <property type="entry name" value="Cysteine proteinases"/>
    <property type="match status" value="1"/>
</dbReference>
<dbReference type="InterPro" id="IPR018200">
    <property type="entry name" value="USP_CS"/>
</dbReference>
<feature type="domain" description="USP" evidence="7">
    <location>
        <begin position="235"/>
        <end position="565"/>
    </location>
</feature>
<dbReference type="InterPro" id="IPR038765">
    <property type="entry name" value="Papain-like_cys_pep_sf"/>
</dbReference>
<protein>
    <recommendedName>
        <fullName evidence="5">Ubiquitin carboxyl-terminal hydrolase</fullName>
        <ecNumber evidence="5">3.4.19.12</ecNumber>
    </recommendedName>
</protein>
<dbReference type="PROSITE" id="PS50271">
    <property type="entry name" value="ZF_UBP"/>
    <property type="match status" value="1"/>
</dbReference>
<feature type="compositionally biased region" description="Polar residues" evidence="6">
    <location>
        <begin position="23"/>
        <end position="34"/>
    </location>
</feature>
<evidence type="ECO:0000259" key="7">
    <source>
        <dbReference type="PROSITE" id="PS50235"/>
    </source>
</evidence>
<dbReference type="EMBL" id="QLNQ01000001">
    <property type="protein sequence ID" value="RCK67170.1"/>
    <property type="molecule type" value="Genomic_DNA"/>
</dbReference>
<dbReference type="Gene3D" id="3.90.70.10">
    <property type="entry name" value="Cysteine proteinases"/>
    <property type="match status" value="1"/>
</dbReference>
<keyword evidence="3" id="KW-0862">Zinc</keyword>
<keyword evidence="5" id="KW-0788">Thiol protease</keyword>
<dbReference type="Proteomes" id="UP000253472">
    <property type="component" value="Unassembled WGS sequence"/>
</dbReference>
<dbReference type="GO" id="GO:0005829">
    <property type="term" value="C:cytosol"/>
    <property type="evidence" value="ECO:0007669"/>
    <property type="project" value="TreeGrafter"/>
</dbReference>
<dbReference type="PANTHER" id="PTHR24006">
    <property type="entry name" value="UBIQUITIN CARBOXYL-TERMINAL HYDROLASE"/>
    <property type="match status" value="1"/>
</dbReference>
<dbReference type="PROSITE" id="PS00973">
    <property type="entry name" value="USP_2"/>
    <property type="match status" value="1"/>
</dbReference>
<dbReference type="EC" id="3.4.19.12" evidence="5"/>
<sequence length="565" mass="63058">MYSDKTVPGSNGSSNRTNGTSSAVHNQDNHTNGASSTSSSSSSSSSSTSSSSSNNHTSSVHTMELTPQPDNYSCIKSCPHISSVLESKAKDTVFETYRQAVLISQPTANKIYRSKKDHAMIPLAKILGSKIGALKCNECHLNNFENSMICLQCPHVGCCFNNSNHSYSHYKSTKHQFSIDSGSGLLYCYKCNDFINHPDLERIRMKVVDHEYSNASGVEDAYYSDPSTLATRGLKGFVNLGATCFMSSILQTLIHNPIIKYHFFNNDLHYFNCERGHNQYVNNGFIDENNACITCSMDNIFQSFFTSDSLDGFALSNFLATSWHKKKSLAGFQEQDAHEFFQFLLNELHIDHSRIMTALGDTELFHLPQTCSCISHSVYGFQLKSSIECGSCRYVSNTMEHVNDLSLELNNGSGGLYDCLDQFTKEEKLEHYTCTKCSSVKSTTKTLKIQTVPAVLTLHLKRFKHDLNSTKIESKIEIPMFLNISNYCAEQETQQGEGAGERGGRVKEIYELFGVVVHEGSISTGHYTVYIKNSGQWYKCDDSVVSLVSQDEVLNSNAYLLFYIL</sequence>
<dbReference type="OrthoDB" id="289038at2759"/>
<feature type="compositionally biased region" description="Low complexity" evidence="6">
    <location>
        <begin position="35"/>
        <end position="59"/>
    </location>
</feature>
<dbReference type="SUPFAM" id="SSF57850">
    <property type="entry name" value="RING/U-box"/>
    <property type="match status" value="1"/>
</dbReference>
<dbReference type="Pfam" id="PF00443">
    <property type="entry name" value="UCH"/>
    <property type="match status" value="1"/>
</dbReference>
<feature type="region of interest" description="Disordered" evidence="6">
    <location>
        <begin position="1"/>
        <end position="65"/>
    </location>
</feature>
<dbReference type="GO" id="GO:0004843">
    <property type="term" value="F:cysteine-type deubiquitinase activity"/>
    <property type="evidence" value="ECO:0007669"/>
    <property type="project" value="UniProtKB-UniRule"/>
</dbReference>
<dbReference type="Pfam" id="PF02148">
    <property type="entry name" value="zf-UBP"/>
    <property type="match status" value="1"/>
</dbReference>
<evidence type="ECO:0000256" key="4">
    <source>
        <dbReference type="PROSITE-ProRule" id="PRU00502"/>
    </source>
</evidence>
<dbReference type="InterPro" id="IPR001394">
    <property type="entry name" value="Peptidase_C19_UCH"/>
</dbReference>
<dbReference type="PANTHER" id="PTHR24006:SF937">
    <property type="entry name" value="UBIQUITIN CARBOXYL-TERMINAL HYDROLASE"/>
    <property type="match status" value="1"/>
</dbReference>
<keyword evidence="5 9" id="KW-0378">Hydrolase</keyword>
<comment type="similarity">
    <text evidence="5">Belongs to the peptidase C19 family.</text>
</comment>
<gene>
    <name evidence="9" type="primary">UBP8_0</name>
    <name evidence="9" type="ORF">Cantr_02453</name>
</gene>
<keyword evidence="5" id="KW-0833">Ubl conjugation pathway</keyword>
<keyword evidence="1" id="KW-0479">Metal-binding</keyword>
<dbReference type="InterPro" id="IPR001607">
    <property type="entry name" value="Znf_UBP"/>
</dbReference>
<evidence type="ECO:0000256" key="2">
    <source>
        <dbReference type="ARBA" id="ARBA00022771"/>
    </source>
</evidence>
<dbReference type="GO" id="GO:0016579">
    <property type="term" value="P:protein deubiquitination"/>
    <property type="evidence" value="ECO:0007669"/>
    <property type="project" value="InterPro"/>
</dbReference>
<dbReference type="Gene3D" id="3.30.40.10">
    <property type="entry name" value="Zinc/RING finger domain, C3HC4 (zinc finger)"/>
    <property type="match status" value="1"/>
</dbReference>
<organism evidence="9 10">
    <name type="scientific">Candida viswanathii</name>
    <dbReference type="NCBI Taxonomy" id="5486"/>
    <lineage>
        <taxon>Eukaryota</taxon>
        <taxon>Fungi</taxon>
        <taxon>Dikarya</taxon>
        <taxon>Ascomycota</taxon>
        <taxon>Saccharomycotina</taxon>
        <taxon>Pichiomycetes</taxon>
        <taxon>Debaryomycetaceae</taxon>
        <taxon>Candida/Lodderomyces clade</taxon>
        <taxon>Candida</taxon>
    </lineage>
</organism>
<keyword evidence="10" id="KW-1185">Reference proteome</keyword>
<dbReference type="GO" id="GO:0006508">
    <property type="term" value="P:proteolysis"/>
    <property type="evidence" value="ECO:0007669"/>
    <property type="project" value="UniProtKB-KW"/>
</dbReference>
<dbReference type="STRING" id="5486.A0A367YN26"/>
<proteinExistence type="inferred from homology"/>
<feature type="domain" description="UBP-type" evidence="8">
    <location>
        <begin position="103"/>
        <end position="214"/>
    </location>
</feature>
<comment type="caution">
    <text evidence="9">The sequence shown here is derived from an EMBL/GenBank/DDBJ whole genome shotgun (WGS) entry which is preliminary data.</text>
</comment>
<accession>A0A367YN26</accession>
<evidence type="ECO:0000259" key="8">
    <source>
        <dbReference type="PROSITE" id="PS50271"/>
    </source>
</evidence>
<evidence type="ECO:0000256" key="1">
    <source>
        <dbReference type="ARBA" id="ARBA00022723"/>
    </source>
</evidence>
<dbReference type="PROSITE" id="PS50235">
    <property type="entry name" value="USP_3"/>
    <property type="match status" value="1"/>
</dbReference>
<dbReference type="SMART" id="SM00290">
    <property type="entry name" value="ZnF_UBP"/>
    <property type="match status" value="1"/>
</dbReference>
<evidence type="ECO:0000256" key="5">
    <source>
        <dbReference type="RuleBase" id="RU366025"/>
    </source>
</evidence>
<dbReference type="InterPro" id="IPR050164">
    <property type="entry name" value="Peptidase_C19"/>
</dbReference>
<evidence type="ECO:0000256" key="6">
    <source>
        <dbReference type="SAM" id="MobiDB-lite"/>
    </source>
</evidence>
<dbReference type="GO" id="GO:0005634">
    <property type="term" value="C:nucleus"/>
    <property type="evidence" value="ECO:0007669"/>
    <property type="project" value="TreeGrafter"/>
</dbReference>
<reference evidence="9 10" key="1">
    <citation type="submission" date="2018-06" db="EMBL/GenBank/DDBJ databases">
        <title>Whole genome sequencing of Candida tropicalis (genome annotated by CSBL at Korea University).</title>
        <authorList>
            <person name="Ahn J."/>
        </authorList>
    </citation>
    <scope>NUCLEOTIDE SEQUENCE [LARGE SCALE GENOMIC DNA]</scope>
    <source>
        <strain evidence="9 10">ATCC 20962</strain>
    </source>
</reference>
<evidence type="ECO:0000313" key="10">
    <source>
        <dbReference type="Proteomes" id="UP000253472"/>
    </source>
</evidence>
<keyword evidence="5" id="KW-0645">Protease</keyword>
<dbReference type="AlphaFoldDB" id="A0A367YN26"/>
<evidence type="ECO:0000256" key="3">
    <source>
        <dbReference type="ARBA" id="ARBA00022833"/>
    </source>
</evidence>
<name>A0A367YN26_9ASCO</name>